<dbReference type="Proteomes" id="UP000318833">
    <property type="component" value="Unassembled WGS sequence"/>
</dbReference>
<dbReference type="EMBL" id="VLNR01000061">
    <property type="protein sequence ID" value="TSE05433.1"/>
    <property type="molecule type" value="Genomic_DNA"/>
</dbReference>
<accession>A0A554VEI8</accession>
<dbReference type="OrthoDB" id="1166039at2"/>
<evidence type="ECO:0000313" key="2">
    <source>
        <dbReference type="Proteomes" id="UP000318833"/>
    </source>
</evidence>
<protein>
    <submittedName>
        <fullName evidence="1">Uncharacterized protein</fullName>
    </submittedName>
</protein>
<keyword evidence="2" id="KW-1185">Reference proteome</keyword>
<sequence>MKSNDALLSHMVNRNEKYFHKLAKLITDERIETPTEINVGPNEVVYLHFFHSNVPDFSIEIKTATDSITLDRKNTFNQDSNTILRALSNITFTGSSSTLPPDFYIQILRIQY</sequence>
<dbReference type="AlphaFoldDB" id="A0A554VEI8"/>
<gene>
    <name evidence="1" type="ORF">FOF46_22990</name>
</gene>
<dbReference type="RefSeq" id="WP_143918076.1">
    <property type="nucleotide sequence ID" value="NZ_CANMIK010000036.1"/>
</dbReference>
<name>A0A554VEI8_9FLAO</name>
<proteinExistence type="predicted"/>
<evidence type="ECO:0000313" key="1">
    <source>
        <dbReference type="EMBL" id="TSE05433.1"/>
    </source>
</evidence>
<organism evidence="1 2">
    <name type="scientific">Aquimarina algiphila</name>
    <dbReference type="NCBI Taxonomy" id="2047982"/>
    <lineage>
        <taxon>Bacteria</taxon>
        <taxon>Pseudomonadati</taxon>
        <taxon>Bacteroidota</taxon>
        <taxon>Flavobacteriia</taxon>
        <taxon>Flavobacteriales</taxon>
        <taxon>Flavobacteriaceae</taxon>
        <taxon>Aquimarina</taxon>
    </lineage>
</organism>
<comment type="caution">
    <text evidence="1">The sequence shown here is derived from an EMBL/GenBank/DDBJ whole genome shotgun (WGS) entry which is preliminary data.</text>
</comment>
<reference evidence="1 2" key="1">
    <citation type="submission" date="2019-07" db="EMBL/GenBank/DDBJ databases">
        <title>The draft genome sequence of Aquimarina algiphila M91.</title>
        <authorList>
            <person name="Meng X."/>
        </authorList>
    </citation>
    <scope>NUCLEOTIDE SEQUENCE [LARGE SCALE GENOMIC DNA]</scope>
    <source>
        <strain evidence="1 2">M91</strain>
    </source>
</reference>